<dbReference type="EMBL" id="ML143402">
    <property type="protein sequence ID" value="TBU30925.1"/>
    <property type="molecule type" value="Genomic_DNA"/>
</dbReference>
<feature type="region of interest" description="Disordered" evidence="1">
    <location>
        <begin position="41"/>
        <end position="77"/>
    </location>
</feature>
<sequence>MGILPFLDAYALVLGCMLHADVTSSASPPCLRVPVSDSLLSPIPSETNEKEGPTGDAPVVLGFRPPLSEGHRDHRGW</sequence>
<protein>
    <recommendedName>
        <fullName evidence="4">Secreted protein</fullName>
    </recommendedName>
</protein>
<proteinExistence type="predicted"/>
<feature type="signal peptide" evidence="2">
    <location>
        <begin position="1"/>
        <end position="25"/>
    </location>
</feature>
<dbReference type="AlphaFoldDB" id="A0A4Q9MTF3"/>
<name>A0A4Q9MTF3_9APHY</name>
<evidence type="ECO:0000313" key="3">
    <source>
        <dbReference type="EMBL" id="TBU30925.1"/>
    </source>
</evidence>
<organism evidence="3">
    <name type="scientific">Dichomitus squalens</name>
    <dbReference type="NCBI Taxonomy" id="114155"/>
    <lineage>
        <taxon>Eukaryota</taxon>
        <taxon>Fungi</taxon>
        <taxon>Dikarya</taxon>
        <taxon>Basidiomycota</taxon>
        <taxon>Agaricomycotina</taxon>
        <taxon>Agaricomycetes</taxon>
        <taxon>Polyporales</taxon>
        <taxon>Polyporaceae</taxon>
        <taxon>Dichomitus</taxon>
    </lineage>
</organism>
<dbReference type="Proteomes" id="UP000292957">
    <property type="component" value="Unassembled WGS sequence"/>
</dbReference>
<gene>
    <name evidence="3" type="ORF">BD311DRAFT_159537</name>
</gene>
<evidence type="ECO:0008006" key="4">
    <source>
        <dbReference type="Google" id="ProtNLM"/>
    </source>
</evidence>
<evidence type="ECO:0000256" key="2">
    <source>
        <dbReference type="SAM" id="SignalP"/>
    </source>
</evidence>
<evidence type="ECO:0000256" key="1">
    <source>
        <dbReference type="SAM" id="MobiDB-lite"/>
    </source>
</evidence>
<reference evidence="3" key="1">
    <citation type="submission" date="2019-01" db="EMBL/GenBank/DDBJ databases">
        <title>Draft genome sequences of three monokaryotic isolates of the white-rot basidiomycete fungus Dichomitus squalens.</title>
        <authorList>
            <consortium name="DOE Joint Genome Institute"/>
            <person name="Lopez S.C."/>
            <person name="Andreopoulos B."/>
            <person name="Pangilinan J."/>
            <person name="Lipzen A."/>
            <person name="Riley R."/>
            <person name="Ahrendt S."/>
            <person name="Ng V."/>
            <person name="Barry K."/>
            <person name="Daum C."/>
            <person name="Grigoriev I.V."/>
            <person name="Hilden K.S."/>
            <person name="Makela M.R."/>
            <person name="de Vries R.P."/>
        </authorList>
    </citation>
    <scope>NUCLEOTIDE SEQUENCE [LARGE SCALE GENOMIC DNA]</scope>
    <source>
        <strain evidence="3">OM18370.1</strain>
    </source>
</reference>
<feature type="chain" id="PRO_5020292398" description="Secreted protein" evidence="2">
    <location>
        <begin position="26"/>
        <end position="77"/>
    </location>
</feature>
<keyword evidence="2" id="KW-0732">Signal</keyword>
<accession>A0A4Q9MTF3</accession>